<proteinExistence type="predicted"/>
<dbReference type="OrthoDB" id="4829830at2"/>
<feature type="compositionally biased region" description="Basic and acidic residues" evidence="1">
    <location>
        <begin position="1"/>
        <end position="10"/>
    </location>
</feature>
<feature type="region of interest" description="Disordered" evidence="1">
    <location>
        <begin position="1"/>
        <end position="61"/>
    </location>
</feature>
<dbReference type="Proteomes" id="UP000321386">
    <property type="component" value="Unassembled WGS sequence"/>
</dbReference>
<protein>
    <recommendedName>
        <fullName evidence="5">Integral membrane protein</fullName>
    </recommendedName>
</protein>
<dbReference type="PANTHER" id="PTHR40076:SF1">
    <property type="entry name" value="MEMBRANE PROTEIN"/>
    <property type="match status" value="1"/>
</dbReference>
<dbReference type="InterPro" id="IPR010380">
    <property type="entry name" value="DUF975"/>
</dbReference>
<accession>A0A510UYD8</accession>
<name>A0A510UYD8_9CELL</name>
<evidence type="ECO:0000256" key="1">
    <source>
        <dbReference type="SAM" id="MobiDB-lite"/>
    </source>
</evidence>
<sequence length="316" mass="32753">MSDTTPRPEDENPPVPPAAGTGPLEPESPAAPAEPAAPVPPAETAGGPTAPPPGAYPPPPAGAYPPPAGAYPPPPAGYPATAGPGSQVDVVESFKWGWKKFTENVGPILIAILVYVLATVAVVAVWYFIVAGIFLGTSETTIDEDGTIRFGSGPNLFAVLFSGALITLVAVLLFSIMQAGFIQGALRISRGEPLSLDTFFKFKNLTAVIVASLLVAVLTSVGYLLCYLPGVAVALFAQFTLYYVVDRGVGAVDAIKASYQLVVKNFGTTILLFLGILVVSFIGSLLCGVGTLVALPVSLLAQAYVFRRLNDEPVAP</sequence>
<feature type="transmembrane region" description="Helical" evidence="2">
    <location>
        <begin position="156"/>
        <end position="181"/>
    </location>
</feature>
<dbReference type="EMBL" id="BJUA01000006">
    <property type="protein sequence ID" value="GEK17825.1"/>
    <property type="molecule type" value="Genomic_DNA"/>
</dbReference>
<keyword evidence="2" id="KW-0472">Membrane</keyword>
<dbReference type="PANTHER" id="PTHR40076">
    <property type="entry name" value="MEMBRANE PROTEIN-RELATED"/>
    <property type="match status" value="1"/>
</dbReference>
<feature type="transmembrane region" description="Helical" evidence="2">
    <location>
        <begin position="266"/>
        <end position="295"/>
    </location>
</feature>
<reference evidence="3 4" key="1">
    <citation type="submission" date="2019-07" db="EMBL/GenBank/DDBJ databases">
        <title>Whole genome shotgun sequence of Cellulomonas persica NBRC 101101.</title>
        <authorList>
            <person name="Hosoyama A."/>
            <person name="Uohara A."/>
            <person name="Ohji S."/>
            <person name="Ichikawa N."/>
        </authorList>
    </citation>
    <scope>NUCLEOTIDE SEQUENCE [LARGE SCALE GENOMIC DNA]</scope>
    <source>
        <strain evidence="3 4">NBRC 101101</strain>
    </source>
</reference>
<feature type="transmembrane region" description="Helical" evidence="2">
    <location>
        <begin position="108"/>
        <end position="136"/>
    </location>
</feature>
<gene>
    <name evidence="3" type="ORF">CPE01_15580</name>
</gene>
<organism evidence="3 4">
    <name type="scientific">Cellulomonas persica</name>
    <dbReference type="NCBI Taxonomy" id="76861"/>
    <lineage>
        <taxon>Bacteria</taxon>
        <taxon>Bacillati</taxon>
        <taxon>Actinomycetota</taxon>
        <taxon>Actinomycetes</taxon>
        <taxon>Micrococcales</taxon>
        <taxon>Cellulomonadaceae</taxon>
        <taxon>Cellulomonas</taxon>
    </lineage>
</organism>
<comment type="caution">
    <text evidence="3">The sequence shown here is derived from an EMBL/GenBank/DDBJ whole genome shotgun (WGS) entry which is preliminary data.</text>
</comment>
<evidence type="ECO:0000256" key="2">
    <source>
        <dbReference type="SAM" id="Phobius"/>
    </source>
</evidence>
<feature type="compositionally biased region" description="Pro residues" evidence="1">
    <location>
        <begin position="49"/>
        <end position="61"/>
    </location>
</feature>
<dbReference type="RefSeq" id="WP_146806081.1">
    <property type="nucleotide sequence ID" value="NZ_BJUA01000006.1"/>
</dbReference>
<evidence type="ECO:0008006" key="5">
    <source>
        <dbReference type="Google" id="ProtNLM"/>
    </source>
</evidence>
<feature type="compositionally biased region" description="Low complexity" evidence="1">
    <location>
        <begin position="22"/>
        <end position="34"/>
    </location>
</feature>
<evidence type="ECO:0000313" key="3">
    <source>
        <dbReference type="EMBL" id="GEK17825.1"/>
    </source>
</evidence>
<evidence type="ECO:0000313" key="4">
    <source>
        <dbReference type="Proteomes" id="UP000321386"/>
    </source>
</evidence>
<keyword evidence="4" id="KW-1185">Reference proteome</keyword>
<keyword evidence="2" id="KW-0812">Transmembrane</keyword>
<feature type="transmembrane region" description="Helical" evidence="2">
    <location>
        <begin position="202"/>
        <end position="221"/>
    </location>
</feature>
<keyword evidence="2" id="KW-1133">Transmembrane helix</keyword>
<dbReference type="AlphaFoldDB" id="A0A510UYD8"/>